<dbReference type="Pfam" id="PF05641">
    <property type="entry name" value="Agenet"/>
    <property type="match status" value="1"/>
</dbReference>
<evidence type="ECO:0000256" key="2">
    <source>
        <dbReference type="ARBA" id="ARBA00023242"/>
    </source>
</evidence>
<feature type="region of interest" description="Disordered" evidence="3">
    <location>
        <begin position="595"/>
        <end position="641"/>
    </location>
</feature>
<accession>A0AAQ3TU19</accession>
<dbReference type="InterPro" id="IPR036142">
    <property type="entry name" value="ENT_dom-like_sf"/>
</dbReference>
<evidence type="ECO:0000259" key="4">
    <source>
        <dbReference type="SMART" id="SM00743"/>
    </source>
</evidence>
<evidence type="ECO:0000313" key="7">
    <source>
        <dbReference type="Proteomes" id="UP001341281"/>
    </source>
</evidence>
<feature type="domain" description="Agenet" evidence="4">
    <location>
        <begin position="117"/>
        <end position="182"/>
    </location>
</feature>
<dbReference type="PANTHER" id="PTHR31917:SF5">
    <property type="entry name" value="OS02G0204500 PROTEIN"/>
    <property type="match status" value="1"/>
</dbReference>
<evidence type="ECO:0008006" key="8">
    <source>
        <dbReference type="Google" id="ProtNLM"/>
    </source>
</evidence>
<proteinExistence type="predicted"/>
<dbReference type="InterPro" id="IPR005491">
    <property type="entry name" value="ENT_dom"/>
</dbReference>
<organism evidence="6 7">
    <name type="scientific">Paspalum notatum var. saurae</name>
    <dbReference type="NCBI Taxonomy" id="547442"/>
    <lineage>
        <taxon>Eukaryota</taxon>
        <taxon>Viridiplantae</taxon>
        <taxon>Streptophyta</taxon>
        <taxon>Embryophyta</taxon>
        <taxon>Tracheophyta</taxon>
        <taxon>Spermatophyta</taxon>
        <taxon>Magnoliopsida</taxon>
        <taxon>Liliopsida</taxon>
        <taxon>Poales</taxon>
        <taxon>Poaceae</taxon>
        <taxon>PACMAD clade</taxon>
        <taxon>Panicoideae</taxon>
        <taxon>Andropogonodae</taxon>
        <taxon>Paspaleae</taxon>
        <taxon>Paspalinae</taxon>
        <taxon>Paspalum</taxon>
    </lineage>
</organism>
<dbReference type="AlphaFoldDB" id="A0AAQ3TU19"/>
<sequence length="652" mass="72187">SHRLNLLISASLSRNETAPNFCARQILPRRVWCGDSLRRRITAGSSHRRQPAWTGLSVDAAGLRLRRRTAAASHWVVAPKNGGRPVAPPSLGGESIGIGFPDPLFQSAEFWEQNDPMRFFKGTKVEVLQVAEVPFGSWRPGEILSGNGHTYLVRYDESPVDSGVAVETVARKLMRPRPPVDDPVRWTAGTILEAFDSYSWKVAEVMRVLGRNQYLVRLLGSSLELSAHASDLRLRKLWVDDKWTVTHKYSAKCLDGSFRGRSKDGHLGRSLGVDSQIQLQKQNAFDGDASRGLKRKSSAISLHPQCSEITKRLRTPRRDGRHSKVADKSLLHLAEKVDAVDSPCFMLGEKYMHANYKGRTRTTEGLSDTESFSSSVGSCSPNSSPYRSQNHNLVYQSGDICSRIDGDEASTSERETSEHDSDGPREETHLLELHAYRATMLALHACGSISWEQEALLTNLSWALVLYFSPMVMRISVANGQFHFKTVLDKFCNSKNLGNGNLILLMNFPGPSAGRMQGTKNRIWKSQFPRKAFQSCNGSKRAKWKGRPAYSGRGLSALQAACTAPACEINDPSQLYKLTSISRCPADSGATLARDQATAARGRGPDYRAAAPARRSRRWRPSLPSAAADDKQRRHVSHNNDRYLAASDCDAA</sequence>
<comment type="subcellular location">
    <subcellularLocation>
        <location evidence="1">Nucleus</location>
    </subcellularLocation>
</comment>
<dbReference type="Proteomes" id="UP001341281">
    <property type="component" value="Chromosome 06"/>
</dbReference>
<feature type="compositionally biased region" description="Low complexity" evidence="3">
    <location>
        <begin position="599"/>
        <end position="613"/>
    </location>
</feature>
<name>A0AAQ3TU19_PASNO</name>
<dbReference type="InterPro" id="IPR014002">
    <property type="entry name" value="Agenet_dom_plant"/>
</dbReference>
<dbReference type="PANTHER" id="PTHR31917">
    <property type="entry name" value="AGENET DOMAIN-CONTAINING PROTEIN-RELATED"/>
    <property type="match status" value="1"/>
</dbReference>
<feature type="domain" description="Agenet" evidence="4">
    <location>
        <begin position="184"/>
        <end position="240"/>
    </location>
</feature>
<feature type="domain" description="ENT" evidence="5">
    <location>
        <begin position="424"/>
        <end position="486"/>
    </location>
</feature>
<dbReference type="EMBL" id="CP144750">
    <property type="protein sequence ID" value="WVZ79508.1"/>
    <property type="molecule type" value="Genomic_DNA"/>
</dbReference>
<protein>
    <recommendedName>
        <fullName evidence="8">ENT domain-containing protein</fullName>
    </recommendedName>
</protein>
<feature type="non-terminal residue" evidence="6">
    <location>
        <position position="1"/>
    </location>
</feature>
<keyword evidence="7" id="KW-1185">Reference proteome</keyword>
<feature type="region of interest" description="Disordered" evidence="3">
    <location>
        <begin position="405"/>
        <end position="425"/>
    </location>
</feature>
<feature type="region of interest" description="Disordered" evidence="3">
    <location>
        <begin position="361"/>
        <end position="388"/>
    </location>
</feature>
<reference evidence="6 7" key="1">
    <citation type="submission" date="2024-02" db="EMBL/GenBank/DDBJ databases">
        <title>High-quality chromosome-scale genome assembly of Pensacola bahiagrass (Paspalum notatum Flugge var. saurae).</title>
        <authorList>
            <person name="Vega J.M."/>
            <person name="Podio M."/>
            <person name="Orjuela J."/>
            <person name="Siena L.A."/>
            <person name="Pessino S.C."/>
            <person name="Combes M.C."/>
            <person name="Mariac C."/>
            <person name="Albertini E."/>
            <person name="Pupilli F."/>
            <person name="Ortiz J.P.A."/>
            <person name="Leblanc O."/>
        </authorList>
    </citation>
    <scope>NUCLEOTIDE SEQUENCE [LARGE SCALE GENOMIC DNA]</scope>
    <source>
        <strain evidence="6">R1</strain>
        <tissue evidence="6">Leaf</tissue>
    </source>
</reference>
<evidence type="ECO:0000256" key="3">
    <source>
        <dbReference type="SAM" id="MobiDB-lite"/>
    </source>
</evidence>
<dbReference type="Gene3D" id="1.10.1240.40">
    <property type="entry name" value="ENT domain"/>
    <property type="match status" value="1"/>
</dbReference>
<dbReference type="SMART" id="SM00743">
    <property type="entry name" value="Agenet"/>
    <property type="match status" value="2"/>
</dbReference>
<dbReference type="InterPro" id="IPR008395">
    <property type="entry name" value="Agenet-like_dom"/>
</dbReference>
<evidence type="ECO:0000256" key="1">
    <source>
        <dbReference type="ARBA" id="ARBA00004123"/>
    </source>
</evidence>
<gene>
    <name evidence="6" type="ORF">U9M48_027080</name>
</gene>
<keyword evidence="2" id="KW-0539">Nucleus</keyword>
<feature type="compositionally biased region" description="Low complexity" evidence="3">
    <location>
        <begin position="371"/>
        <end position="384"/>
    </location>
</feature>
<evidence type="ECO:0000259" key="5">
    <source>
        <dbReference type="SMART" id="SM01191"/>
    </source>
</evidence>
<dbReference type="GO" id="GO:0005634">
    <property type="term" value="C:nucleus"/>
    <property type="evidence" value="ECO:0007669"/>
    <property type="project" value="UniProtKB-SubCell"/>
</dbReference>
<dbReference type="SUPFAM" id="SSF158639">
    <property type="entry name" value="ENT-like"/>
    <property type="match status" value="1"/>
</dbReference>
<dbReference type="SMART" id="SM01191">
    <property type="entry name" value="ENT"/>
    <property type="match status" value="1"/>
</dbReference>
<evidence type="ECO:0000313" key="6">
    <source>
        <dbReference type="EMBL" id="WVZ79508.1"/>
    </source>
</evidence>